<dbReference type="AlphaFoldDB" id="A0A3D9SMG7"/>
<evidence type="ECO:0000256" key="1">
    <source>
        <dbReference type="SAM" id="MobiDB-lite"/>
    </source>
</evidence>
<gene>
    <name evidence="2" type="ORF">DFJ69_2582</name>
</gene>
<reference evidence="2 3" key="1">
    <citation type="submission" date="2018-08" db="EMBL/GenBank/DDBJ databases">
        <title>Sequencing the genomes of 1000 actinobacteria strains.</title>
        <authorList>
            <person name="Klenk H.-P."/>
        </authorList>
    </citation>
    <scope>NUCLEOTIDE SEQUENCE [LARGE SCALE GENOMIC DNA]</scope>
    <source>
        <strain evidence="2 3">DSM 43927</strain>
    </source>
</reference>
<dbReference type="Proteomes" id="UP000256661">
    <property type="component" value="Unassembled WGS sequence"/>
</dbReference>
<sequence length="102" mass="11239">MKPSIQSGPGGGANADVPGPDHDGSVAVQTISGRARSDAERAARVIQEATRGRWLVWYGWYTRRFWATPRAPYPWYGLMEAATPAGLWEQIDGLDARLVRRG</sequence>
<comment type="caution">
    <text evidence="2">The sequence shown here is derived from an EMBL/GenBank/DDBJ whole genome shotgun (WGS) entry which is preliminary data.</text>
</comment>
<evidence type="ECO:0000313" key="3">
    <source>
        <dbReference type="Proteomes" id="UP000256661"/>
    </source>
</evidence>
<proteinExistence type="predicted"/>
<keyword evidence="3" id="KW-1185">Reference proteome</keyword>
<feature type="region of interest" description="Disordered" evidence="1">
    <location>
        <begin position="1"/>
        <end position="26"/>
    </location>
</feature>
<organism evidence="2 3">
    <name type="scientific">Thermomonospora umbrina</name>
    <dbReference type="NCBI Taxonomy" id="111806"/>
    <lineage>
        <taxon>Bacteria</taxon>
        <taxon>Bacillati</taxon>
        <taxon>Actinomycetota</taxon>
        <taxon>Actinomycetes</taxon>
        <taxon>Streptosporangiales</taxon>
        <taxon>Thermomonosporaceae</taxon>
        <taxon>Thermomonospora</taxon>
    </lineage>
</organism>
<dbReference type="EMBL" id="QTTT01000001">
    <property type="protein sequence ID" value="REE97126.1"/>
    <property type="molecule type" value="Genomic_DNA"/>
</dbReference>
<protein>
    <submittedName>
        <fullName evidence="2">Uncharacterized protein</fullName>
    </submittedName>
</protein>
<evidence type="ECO:0000313" key="2">
    <source>
        <dbReference type="EMBL" id="REE97126.1"/>
    </source>
</evidence>
<name>A0A3D9SMG7_9ACTN</name>
<accession>A0A3D9SMG7</accession>